<proteinExistence type="inferred from homology"/>
<dbReference type="WBParaSite" id="Pan_g22669.t1">
    <property type="protein sequence ID" value="Pan_g22669.t1"/>
    <property type="gene ID" value="Pan_g22669"/>
</dbReference>
<feature type="transmembrane region" description="Helical" evidence="3">
    <location>
        <begin position="281"/>
        <end position="301"/>
    </location>
</feature>
<organism evidence="4 5">
    <name type="scientific">Panagrellus redivivus</name>
    <name type="common">Microworm</name>
    <dbReference type="NCBI Taxonomy" id="6233"/>
    <lineage>
        <taxon>Eukaryota</taxon>
        <taxon>Metazoa</taxon>
        <taxon>Ecdysozoa</taxon>
        <taxon>Nematoda</taxon>
        <taxon>Chromadorea</taxon>
        <taxon>Rhabditida</taxon>
        <taxon>Tylenchina</taxon>
        <taxon>Panagrolaimomorpha</taxon>
        <taxon>Panagrolaimoidea</taxon>
        <taxon>Panagrolaimidae</taxon>
        <taxon>Panagrellus</taxon>
    </lineage>
</organism>
<dbReference type="GO" id="GO:0090482">
    <property type="term" value="F:vitamin transmembrane transporter activity"/>
    <property type="evidence" value="ECO:0007669"/>
    <property type="project" value="InterPro"/>
</dbReference>
<feature type="transmembrane region" description="Helical" evidence="3">
    <location>
        <begin position="139"/>
        <end position="157"/>
    </location>
</feature>
<comment type="similarity">
    <text evidence="1 2">Belongs to the reduced folate carrier (RFC) transporter (TC 2.A.48) family.</text>
</comment>
<sequence length="441" mass="49755">MHWKLTAALVCFYGVVKEFRPATPFLTPFLESDYKNLTNEQLYSEVFPIWTYSYLIFLIPVFFLTDTLRYKPVVILEALSLVGTWSLLVWGSGVNQMKLMQVFFGLASSAEIAYYSYMYAVVDKKHYRKITSYTRTANLIGKFFAFGMAQTLVSMTGSSSYLLLNQISLGAVSMVLLVAMVLPPISKQMLQPDVVDSEVELQRESQPITSPQDGEEVQKKKVDQSYWAGMKEKALIFKNNKTVLSWSLWWALASCGIYQMANYAQTLWAELQTEGQFVGNGVVECINTLLGAIVTFYLQYFKLEYKNYGAAIFFFSSVIIGTFLIAMTFLRSIIAVYVLYIIVDGVYHVLIAAASNIIASQLSSASYSFIFGCNTFCALIFQSILTFAVADARGFALDIRTQFRVYGAYFYAIAVLFAIPTVYSRLRRQPQPSQPETSATE</sequence>
<accession>A0A7E4ZX56</accession>
<dbReference type="NCBIfam" id="TIGR00806">
    <property type="entry name" value="rfc"/>
    <property type="match status" value="1"/>
</dbReference>
<feature type="transmembrane region" description="Helical" evidence="3">
    <location>
        <begin position="333"/>
        <end position="355"/>
    </location>
</feature>
<dbReference type="PANTHER" id="PTHR10686:SF20">
    <property type="entry name" value="FOLATE TRANSPORTER 1"/>
    <property type="match status" value="1"/>
</dbReference>
<feature type="transmembrane region" description="Helical" evidence="3">
    <location>
        <begin position="45"/>
        <end position="64"/>
    </location>
</feature>
<feature type="transmembrane region" description="Helical" evidence="3">
    <location>
        <begin position="99"/>
        <end position="118"/>
    </location>
</feature>
<dbReference type="PIRSF" id="PIRSF028739">
    <property type="entry name" value="Folate_carrier"/>
    <property type="match status" value="1"/>
</dbReference>
<evidence type="ECO:0000256" key="2">
    <source>
        <dbReference type="PIRNR" id="PIRNR028739"/>
    </source>
</evidence>
<dbReference type="SUPFAM" id="SSF103473">
    <property type="entry name" value="MFS general substrate transporter"/>
    <property type="match status" value="1"/>
</dbReference>
<comment type="subcellular location">
    <subcellularLocation>
        <location evidence="2">Membrane</location>
        <topology evidence="2">Multi-pass membrane protein</topology>
    </subcellularLocation>
</comment>
<dbReference type="InterPro" id="IPR002666">
    <property type="entry name" value="Folate_carrier"/>
</dbReference>
<feature type="transmembrane region" description="Helical" evidence="3">
    <location>
        <begin position="243"/>
        <end position="261"/>
    </location>
</feature>
<keyword evidence="4" id="KW-1185">Reference proteome</keyword>
<evidence type="ECO:0000256" key="1">
    <source>
        <dbReference type="ARBA" id="ARBA00005773"/>
    </source>
</evidence>
<keyword evidence="3" id="KW-1133">Transmembrane helix</keyword>
<keyword evidence="2 3" id="KW-0472">Membrane</keyword>
<name>A0A7E4ZX56_PANRE</name>
<dbReference type="Pfam" id="PF01770">
    <property type="entry name" value="Folate_carrier"/>
    <property type="match status" value="1"/>
</dbReference>
<feature type="transmembrane region" description="Helical" evidence="3">
    <location>
        <begin position="163"/>
        <end position="182"/>
    </location>
</feature>
<evidence type="ECO:0000313" key="4">
    <source>
        <dbReference type="Proteomes" id="UP000492821"/>
    </source>
</evidence>
<protein>
    <submittedName>
        <fullName evidence="5">Thiamine transporter 2</fullName>
    </submittedName>
</protein>
<dbReference type="Proteomes" id="UP000492821">
    <property type="component" value="Unassembled WGS sequence"/>
</dbReference>
<evidence type="ECO:0000313" key="5">
    <source>
        <dbReference type="WBParaSite" id="Pan_g22669.t1"/>
    </source>
</evidence>
<feature type="transmembrane region" description="Helical" evidence="3">
    <location>
        <begin position="73"/>
        <end position="93"/>
    </location>
</feature>
<feature type="transmembrane region" description="Helical" evidence="3">
    <location>
        <begin position="367"/>
        <end position="388"/>
    </location>
</feature>
<dbReference type="Gene3D" id="1.20.1250.20">
    <property type="entry name" value="MFS general substrate transporter like domains"/>
    <property type="match status" value="1"/>
</dbReference>
<keyword evidence="2" id="KW-0813">Transport</keyword>
<feature type="transmembrane region" description="Helical" evidence="3">
    <location>
        <begin position="308"/>
        <end position="327"/>
    </location>
</feature>
<reference evidence="5" key="2">
    <citation type="submission" date="2020-10" db="UniProtKB">
        <authorList>
            <consortium name="WormBaseParasite"/>
        </authorList>
    </citation>
    <scope>IDENTIFICATION</scope>
</reference>
<keyword evidence="3" id="KW-0812">Transmembrane</keyword>
<evidence type="ECO:0000256" key="3">
    <source>
        <dbReference type="SAM" id="Phobius"/>
    </source>
</evidence>
<dbReference type="AlphaFoldDB" id="A0A7E4ZX56"/>
<reference evidence="4" key="1">
    <citation type="journal article" date="2013" name="Genetics">
        <title>The draft genome and transcriptome of Panagrellus redivivus are shaped by the harsh demands of a free-living lifestyle.</title>
        <authorList>
            <person name="Srinivasan J."/>
            <person name="Dillman A.R."/>
            <person name="Macchietto M.G."/>
            <person name="Heikkinen L."/>
            <person name="Lakso M."/>
            <person name="Fracchia K.M."/>
            <person name="Antoshechkin I."/>
            <person name="Mortazavi A."/>
            <person name="Wong G."/>
            <person name="Sternberg P.W."/>
        </authorList>
    </citation>
    <scope>NUCLEOTIDE SEQUENCE [LARGE SCALE GENOMIC DNA]</scope>
    <source>
        <strain evidence="4">MT8872</strain>
    </source>
</reference>
<dbReference type="PANTHER" id="PTHR10686">
    <property type="entry name" value="FOLATE TRANSPORTER"/>
    <property type="match status" value="1"/>
</dbReference>
<dbReference type="GO" id="GO:0005886">
    <property type="term" value="C:plasma membrane"/>
    <property type="evidence" value="ECO:0007669"/>
    <property type="project" value="UniProtKB-UniRule"/>
</dbReference>
<feature type="transmembrane region" description="Helical" evidence="3">
    <location>
        <begin position="408"/>
        <end position="426"/>
    </location>
</feature>
<dbReference type="InterPro" id="IPR036259">
    <property type="entry name" value="MFS_trans_sf"/>
</dbReference>